<dbReference type="SUPFAM" id="SSF52540">
    <property type="entry name" value="P-loop containing nucleoside triphosphate hydrolases"/>
    <property type="match status" value="2"/>
</dbReference>
<evidence type="ECO:0000256" key="1">
    <source>
        <dbReference type="ARBA" id="ARBA00004202"/>
    </source>
</evidence>
<evidence type="ECO:0000256" key="2">
    <source>
        <dbReference type="ARBA" id="ARBA00005417"/>
    </source>
</evidence>
<feature type="domain" description="ABC transporter" evidence="11">
    <location>
        <begin position="23"/>
        <end position="271"/>
    </location>
</feature>
<keyword evidence="9" id="KW-0472">Membrane</keyword>
<dbReference type="PROSITE" id="PS50893">
    <property type="entry name" value="ABC_TRANSPORTER_2"/>
    <property type="match status" value="2"/>
</dbReference>
<dbReference type="InterPro" id="IPR003593">
    <property type="entry name" value="AAA+_ATPase"/>
</dbReference>
<organism evidence="12 13">
    <name type="scientific">Kribbella sancticallisti</name>
    <dbReference type="NCBI Taxonomy" id="460087"/>
    <lineage>
        <taxon>Bacteria</taxon>
        <taxon>Bacillati</taxon>
        <taxon>Actinomycetota</taxon>
        <taxon>Actinomycetes</taxon>
        <taxon>Propionibacteriales</taxon>
        <taxon>Kribbellaceae</taxon>
        <taxon>Kribbella</taxon>
    </lineage>
</organism>
<dbReference type="RefSeq" id="WP_344216025.1">
    <property type="nucleotide sequence ID" value="NZ_BAAAOS010000022.1"/>
</dbReference>
<dbReference type="PROSITE" id="PS00211">
    <property type="entry name" value="ABC_TRANSPORTER_1"/>
    <property type="match status" value="2"/>
</dbReference>
<dbReference type="EMBL" id="BAAAOS010000022">
    <property type="protein sequence ID" value="GAA1582354.1"/>
    <property type="molecule type" value="Genomic_DNA"/>
</dbReference>
<dbReference type="InterPro" id="IPR050388">
    <property type="entry name" value="ABC_Ni/Peptide_Import"/>
</dbReference>
<evidence type="ECO:0000256" key="3">
    <source>
        <dbReference type="ARBA" id="ARBA00022448"/>
    </source>
</evidence>
<dbReference type="Pfam" id="PF00005">
    <property type="entry name" value="ABC_tran"/>
    <property type="match status" value="2"/>
</dbReference>
<keyword evidence="7 12" id="KW-0067">ATP-binding</keyword>
<dbReference type="InterPro" id="IPR013563">
    <property type="entry name" value="Oligopep_ABC_C"/>
</dbReference>
<dbReference type="PANTHER" id="PTHR43297:SF14">
    <property type="entry name" value="ATPASE AAA-TYPE CORE DOMAIN-CONTAINING PROTEIN"/>
    <property type="match status" value="1"/>
</dbReference>
<evidence type="ECO:0000259" key="11">
    <source>
        <dbReference type="PROSITE" id="PS50893"/>
    </source>
</evidence>
<dbReference type="InterPro" id="IPR017871">
    <property type="entry name" value="ABC_transporter-like_CS"/>
</dbReference>
<gene>
    <name evidence="12" type="ORF">GCM10009789_40140</name>
</gene>
<keyword evidence="6" id="KW-0547">Nucleotide-binding</keyword>
<evidence type="ECO:0000313" key="12">
    <source>
        <dbReference type="EMBL" id="GAA1582354.1"/>
    </source>
</evidence>
<dbReference type="NCBIfam" id="NF008453">
    <property type="entry name" value="PRK11308.1"/>
    <property type="match status" value="2"/>
</dbReference>
<comment type="caution">
    <text evidence="12">The sequence shown here is derived from an EMBL/GenBank/DDBJ whole genome shotgun (WGS) entry which is preliminary data.</text>
</comment>
<dbReference type="Gene3D" id="3.40.50.300">
    <property type="entry name" value="P-loop containing nucleotide triphosphate hydrolases"/>
    <property type="match status" value="2"/>
</dbReference>
<dbReference type="Proteomes" id="UP001500393">
    <property type="component" value="Unassembled WGS sequence"/>
</dbReference>
<feature type="domain" description="ABC transporter" evidence="11">
    <location>
        <begin position="369"/>
        <end position="615"/>
    </location>
</feature>
<dbReference type="InterPro" id="IPR013283">
    <property type="entry name" value="RLI1"/>
</dbReference>
<sequence>MKAVKPGTGTDQVPQVTRGEAHLEVSDLTVYATAGGASRTLVQDVSFRLRQGETLGIVGESGSGKSMTAKALVGLLPPGVRAGGNVTFGGDQLVGRPERELRRLRGSQISLLLQDPFTMLNPLQTAARHIYESLASDRRLARSERAEEVRRRLAEVGIEDADAARRYPFQLSGGMQQRVALAAALAKNPSLLIADEPTTALDASIQHDVLMLLRQIQRDRNMGLILITHDLRVALSVCDRIMVMYAGTVIEDGPSPAVNATPQHPYSLGLLRAEPPLTHARAHLSSIPGNVPSADTVKDICGFSPRCEWATPECRAGKPPLAVVESDHRSACRRIDDIRSDLRERQASDDAAMPDPPPASLDSPILSVHQLRKVYRVEAMFGPARTHEALAGVSFEIGVGESVGLVGESGSGKTTVARCLLGLNRPTEGEIRLDGIDITDYRRLKPSDLRKVRHLVQCVFQNPYASLNPSRTIGATLREAVDVRGDAVDLSVEVDRMLELVGLPRAYSSRRPALLSGGERQRVAIARALAVRPRLLICDEPVAGLDVSVQAQVLELLRDLRRELSMNMLFISHDLAVVRQITDRVVVLHRGEIVEQGATGKVFADPQHPYTARLVRAVPRA</sequence>
<dbReference type="NCBIfam" id="NF007739">
    <property type="entry name" value="PRK10419.1"/>
    <property type="match status" value="2"/>
</dbReference>
<dbReference type="Pfam" id="PF08352">
    <property type="entry name" value="oligo_HPY"/>
    <property type="match status" value="2"/>
</dbReference>
<dbReference type="GO" id="GO:0005524">
    <property type="term" value="F:ATP binding"/>
    <property type="evidence" value="ECO:0007669"/>
    <property type="project" value="UniProtKB-KW"/>
</dbReference>
<dbReference type="InterPro" id="IPR003439">
    <property type="entry name" value="ABC_transporter-like_ATP-bd"/>
</dbReference>
<evidence type="ECO:0000256" key="9">
    <source>
        <dbReference type="ARBA" id="ARBA00023136"/>
    </source>
</evidence>
<proteinExistence type="inferred from homology"/>
<protein>
    <submittedName>
        <fullName evidence="12">ABC transporter ATP-binding protein</fullName>
    </submittedName>
</protein>
<reference evidence="12 13" key="1">
    <citation type="journal article" date="2019" name="Int. J. Syst. Evol. Microbiol.">
        <title>The Global Catalogue of Microorganisms (GCM) 10K type strain sequencing project: providing services to taxonomists for standard genome sequencing and annotation.</title>
        <authorList>
            <consortium name="The Broad Institute Genomics Platform"/>
            <consortium name="The Broad Institute Genome Sequencing Center for Infectious Disease"/>
            <person name="Wu L."/>
            <person name="Ma J."/>
        </authorList>
    </citation>
    <scope>NUCLEOTIDE SEQUENCE [LARGE SCALE GENOMIC DNA]</scope>
    <source>
        <strain evidence="12 13">JCM 14969</strain>
    </source>
</reference>
<evidence type="ECO:0000256" key="7">
    <source>
        <dbReference type="ARBA" id="ARBA00022840"/>
    </source>
</evidence>
<dbReference type="PRINTS" id="PR01868">
    <property type="entry name" value="ABCEFAMILY"/>
</dbReference>
<keyword evidence="8" id="KW-1278">Translocase</keyword>
<dbReference type="CDD" id="cd03257">
    <property type="entry name" value="ABC_NikE_OppD_transporters"/>
    <property type="match status" value="2"/>
</dbReference>
<evidence type="ECO:0000256" key="6">
    <source>
        <dbReference type="ARBA" id="ARBA00022741"/>
    </source>
</evidence>
<feature type="region of interest" description="Disordered" evidence="10">
    <location>
        <begin position="344"/>
        <end position="363"/>
    </location>
</feature>
<comment type="similarity">
    <text evidence="2">Belongs to the ABC transporter superfamily.</text>
</comment>
<evidence type="ECO:0000313" key="13">
    <source>
        <dbReference type="Proteomes" id="UP001500393"/>
    </source>
</evidence>
<evidence type="ECO:0000256" key="4">
    <source>
        <dbReference type="ARBA" id="ARBA00022475"/>
    </source>
</evidence>
<name>A0ABN2DPJ3_9ACTN</name>
<evidence type="ECO:0000256" key="10">
    <source>
        <dbReference type="SAM" id="MobiDB-lite"/>
    </source>
</evidence>
<dbReference type="InterPro" id="IPR027417">
    <property type="entry name" value="P-loop_NTPase"/>
</dbReference>
<evidence type="ECO:0000256" key="8">
    <source>
        <dbReference type="ARBA" id="ARBA00022967"/>
    </source>
</evidence>
<dbReference type="NCBIfam" id="TIGR01727">
    <property type="entry name" value="oligo_HPY"/>
    <property type="match status" value="1"/>
</dbReference>
<keyword evidence="4" id="KW-1003">Cell membrane</keyword>
<accession>A0ABN2DPJ3</accession>
<dbReference type="SMART" id="SM00382">
    <property type="entry name" value="AAA"/>
    <property type="match status" value="2"/>
</dbReference>
<comment type="subcellular location">
    <subcellularLocation>
        <location evidence="1">Cell membrane</location>
        <topology evidence="1">Peripheral membrane protein</topology>
    </subcellularLocation>
</comment>
<evidence type="ECO:0000256" key="5">
    <source>
        <dbReference type="ARBA" id="ARBA00022519"/>
    </source>
</evidence>
<keyword evidence="13" id="KW-1185">Reference proteome</keyword>
<keyword evidence="3" id="KW-0813">Transport</keyword>
<keyword evidence="5" id="KW-0997">Cell inner membrane</keyword>
<dbReference type="PANTHER" id="PTHR43297">
    <property type="entry name" value="OLIGOPEPTIDE TRANSPORT ATP-BINDING PROTEIN APPD"/>
    <property type="match status" value="1"/>
</dbReference>